<comment type="subcellular location">
    <subcellularLocation>
        <location evidence="1">Membrane</location>
        <topology evidence="1">Multi-pass membrane protein</topology>
    </subcellularLocation>
</comment>
<evidence type="ECO:0000256" key="3">
    <source>
        <dbReference type="ARBA" id="ARBA00022989"/>
    </source>
</evidence>
<evidence type="ECO:0000259" key="6">
    <source>
        <dbReference type="PROSITE" id="PS50850"/>
    </source>
</evidence>
<dbReference type="Pfam" id="PF07690">
    <property type="entry name" value="MFS_1"/>
    <property type="match status" value="2"/>
</dbReference>
<dbReference type="PANTHER" id="PTHR23508">
    <property type="entry name" value="CARBOXYLIC ACID TRANSPORTER PROTEIN HOMOLOG"/>
    <property type="match status" value="1"/>
</dbReference>
<feature type="transmembrane region" description="Helical" evidence="5">
    <location>
        <begin position="122"/>
        <end position="141"/>
    </location>
</feature>
<feature type="transmembrane region" description="Helical" evidence="5">
    <location>
        <begin position="241"/>
        <end position="258"/>
    </location>
</feature>
<feature type="transmembrane region" description="Helical" evidence="5">
    <location>
        <begin position="264"/>
        <end position="286"/>
    </location>
</feature>
<dbReference type="InterPro" id="IPR036259">
    <property type="entry name" value="MFS_trans_sf"/>
</dbReference>
<dbReference type="EMBL" id="CAADGH010000015">
    <property type="protein sequence ID" value="VFK75080.1"/>
    <property type="molecule type" value="Genomic_DNA"/>
</dbReference>
<name>A0A450X952_9GAMM</name>
<evidence type="ECO:0000256" key="5">
    <source>
        <dbReference type="SAM" id="Phobius"/>
    </source>
</evidence>
<evidence type="ECO:0000256" key="2">
    <source>
        <dbReference type="ARBA" id="ARBA00022692"/>
    </source>
</evidence>
<dbReference type="EMBL" id="CAADFO010000016">
    <property type="protein sequence ID" value="VFK25816.1"/>
    <property type="molecule type" value="Genomic_DNA"/>
</dbReference>
<keyword evidence="2 5" id="KW-0812">Transmembrane</keyword>
<dbReference type="SUPFAM" id="SSF103473">
    <property type="entry name" value="MFS general substrate transporter"/>
    <property type="match status" value="1"/>
</dbReference>
<feature type="transmembrane region" description="Helical" evidence="5">
    <location>
        <begin position="177"/>
        <end position="198"/>
    </location>
</feature>
<dbReference type="InterPro" id="IPR020846">
    <property type="entry name" value="MFS_dom"/>
</dbReference>
<evidence type="ECO:0000256" key="4">
    <source>
        <dbReference type="ARBA" id="ARBA00023136"/>
    </source>
</evidence>
<dbReference type="PROSITE" id="PS50850">
    <property type="entry name" value="MFS"/>
    <property type="match status" value="1"/>
</dbReference>
<evidence type="ECO:0000313" key="8">
    <source>
        <dbReference type="EMBL" id="VFK27176.1"/>
    </source>
</evidence>
<accession>A0A450X952</accession>
<protein>
    <submittedName>
        <fullName evidence="7">Sugar phosphate permease</fullName>
    </submittedName>
</protein>
<feature type="transmembrane region" description="Helical" evidence="5">
    <location>
        <begin position="298"/>
        <end position="322"/>
    </location>
</feature>
<feature type="transmembrane region" description="Helical" evidence="5">
    <location>
        <begin position="30"/>
        <end position="46"/>
    </location>
</feature>
<evidence type="ECO:0000256" key="1">
    <source>
        <dbReference type="ARBA" id="ARBA00004141"/>
    </source>
</evidence>
<evidence type="ECO:0000313" key="9">
    <source>
        <dbReference type="EMBL" id="VFK75080.1"/>
    </source>
</evidence>
<keyword evidence="3 5" id="KW-1133">Transmembrane helix</keyword>
<dbReference type="AlphaFoldDB" id="A0A450X952"/>
<keyword evidence="4 5" id="KW-0472">Membrane</keyword>
<dbReference type="CDD" id="cd06174">
    <property type="entry name" value="MFS"/>
    <property type="match status" value="1"/>
</dbReference>
<feature type="transmembrane region" description="Helical" evidence="5">
    <location>
        <begin position="6"/>
        <end position="23"/>
    </location>
</feature>
<dbReference type="PANTHER" id="PTHR23508:SF10">
    <property type="entry name" value="CARBOXYLIC ACID TRANSPORTER PROTEIN HOMOLOG"/>
    <property type="match status" value="1"/>
</dbReference>
<sequence>MLAAWGMIPLAILITGIPAGILSDRIGIRWTIGIGLLTFGVFGAARGIASNYFLFMMSVFIFGCLIPFAYQQLPKVMGLFFHKKRLGMVVGILYAVFGLGSGIGFMFSGTLFSNLLGGWQNVLYFFGACSIVIGFFWIVTIRDSVSLRIRDAVPIPRQRTVRETIIDLVWNPDIRRLCLISFLTIGAWIGASGTLPILMKEFHGLSAQSANNIMSLATWSWVIGALILPYLSDHFRNRKQVLRFGLMAAGISLFLLCVSSPVMILFWACLWGFSGGVMPITIPLLFDVPGIDNRTGIAIGMVSGMGNLGAFAFPMVITAFILNAEPSLVVLGILCGLSGYALAGLLASGISSKPESNRIGETKV</sequence>
<feature type="domain" description="Major facilitator superfamily (MFS) profile" evidence="6">
    <location>
        <begin position="1"/>
        <end position="350"/>
    </location>
</feature>
<dbReference type="GO" id="GO:0046943">
    <property type="term" value="F:carboxylic acid transmembrane transporter activity"/>
    <property type="evidence" value="ECO:0007669"/>
    <property type="project" value="TreeGrafter"/>
</dbReference>
<organism evidence="7">
    <name type="scientific">Candidatus Kentrum sp. MB</name>
    <dbReference type="NCBI Taxonomy" id="2138164"/>
    <lineage>
        <taxon>Bacteria</taxon>
        <taxon>Pseudomonadati</taxon>
        <taxon>Pseudomonadota</taxon>
        <taxon>Gammaproteobacteria</taxon>
        <taxon>Candidatus Kentrum</taxon>
    </lineage>
</organism>
<reference evidence="7" key="1">
    <citation type="submission" date="2019-02" db="EMBL/GenBank/DDBJ databases">
        <authorList>
            <person name="Gruber-Vodicka R. H."/>
            <person name="Seah K. B. B."/>
        </authorList>
    </citation>
    <scope>NUCLEOTIDE SEQUENCE</scope>
    <source>
        <strain evidence="7">BECK_BZ197</strain>
        <strain evidence="9">BECK_BZ198</strain>
        <strain evidence="8">BECK_BZ199</strain>
    </source>
</reference>
<gene>
    <name evidence="7" type="ORF">BECKMB1821G_GA0114241_101617</name>
    <name evidence="9" type="ORF">BECKMB1821H_GA0114242_101517</name>
    <name evidence="8" type="ORF">BECKMB1821I_GA0114274_100268</name>
</gene>
<dbReference type="EMBL" id="CAADFQ010000002">
    <property type="protein sequence ID" value="VFK27176.1"/>
    <property type="molecule type" value="Genomic_DNA"/>
</dbReference>
<feature type="transmembrane region" description="Helical" evidence="5">
    <location>
        <begin position="91"/>
        <end position="116"/>
    </location>
</feature>
<dbReference type="GO" id="GO:0005886">
    <property type="term" value="C:plasma membrane"/>
    <property type="evidence" value="ECO:0007669"/>
    <property type="project" value="TreeGrafter"/>
</dbReference>
<proteinExistence type="predicted"/>
<dbReference type="InterPro" id="IPR011701">
    <property type="entry name" value="MFS"/>
</dbReference>
<dbReference type="Gene3D" id="1.20.1250.20">
    <property type="entry name" value="MFS general substrate transporter like domains"/>
    <property type="match status" value="2"/>
</dbReference>
<evidence type="ECO:0000313" key="7">
    <source>
        <dbReference type="EMBL" id="VFK25816.1"/>
    </source>
</evidence>
<feature type="transmembrane region" description="Helical" evidence="5">
    <location>
        <begin position="328"/>
        <end position="350"/>
    </location>
</feature>
<feature type="transmembrane region" description="Helical" evidence="5">
    <location>
        <begin position="210"/>
        <end position="229"/>
    </location>
</feature>
<feature type="transmembrane region" description="Helical" evidence="5">
    <location>
        <begin position="52"/>
        <end position="70"/>
    </location>
</feature>